<evidence type="ECO:0000259" key="3">
    <source>
        <dbReference type="Pfam" id="PF03787"/>
    </source>
</evidence>
<accession>A0A3E4LIF5</accession>
<organism evidence="4 5">
    <name type="scientific">[Ruminococcus] lactaris</name>
    <dbReference type="NCBI Taxonomy" id="46228"/>
    <lineage>
        <taxon>Bacteria</taxon>
        <taxon>Bacillati</taxon>
        <taxon>Bacillota</taxon>
        <taxon>Clostridia</taxon>
        <taxon>Lachnospirales</taxon>
        <taxon>Lachnospiraceae</taxon>
        <taxon>Mediterraneibacter</taxon>
    </lineage>
</organism>
<evidence type="ECO:0000256" key="2">
    <source>
        <dbReference type="SAM" id="MobiDB-lite"/>
    </source>
</evidence>
<feature type="compositionally biased region" description="Low complexity" evidence="2">
    <location>
        <begin position="645"/>
        <end position="658"/>
    </location>
</feature>
<dbReference type="RefSeq" id="WP_117688630.1">
    <property type="nucleotide sequence ID" value="NZ_DXNI01000003.1"/>
</dbReference>
<dbReference type="GO" id="GO:0051607">
    <property type="term" value="P:defense response to virus"/>
    <property type="evidence" value="ECO:0007669"/>
    <property type="project" value="UniProtKB-KW"/>
</dbReference>
<evidence type="ECO:0000256" key="1">
    <source>
        <dbReference type="ARBA" id="ARBA00023118"/>
    </source>
</evidence>
<dbReference type="InterPro" id="IPR005537">
    <property type="entry name" value="RAMP_III_fam"/>
</dbReference>
<dbReference type="AlphaFoldDB" id="A0A3E4LIF5"/>
<evidence type="ECO:0000313" key="5">
    <source>
        <dbReference type="Proteomes" id="UP000260793"/>
    </source>
</evidence>
<gene>
    <name evidence="4" type="ORF">DXD17_12675</name>
</gene>
<name>A0A3E4LIF5_9FIRM</name>
<feature type="compositionally biased region" description="Gly residues" evidence="2">
    <location>
        <begin position="632"/>
        <end position="644"/>
    </location>
</feature>
<feature type="domain" description="CRISPR type III-associated protein" evidence="3">
    <location>
        <begin position="37"/>
        <end position="204"/>
    </location>
</feature>
<protein>
    <submittedName>
        <fullName evidence="4">TIGR03986 family CRISPR-associated RAMP protein</fullName>
    </submittedName>
</protein>
<dbReference type="Pfam" id="PF03787">
    <property type="entry name" value="RAMPs"/>
    <property type="match status" value="1"/>
</dbReference>
<dbReference type="NCBIfam" id="TIGR03986">
    <property type="entry name" value="TIGR03986 family CRISPR-associated RAMP protein"/>
    <property type="match status" value="1"/>
</dbReference>
<sequence length="666" mass="75609">MDWKGFVNPYNFIGFPKEKAKAYTDEDVHTGVIEYSITTKTPLFIPNSSSETAFCESDEVAEHKSYDFFSYTELDGKKRYEKEYHIPVIPGSEMRGVVRNAYETLTDSCMGLLNEEEYPIKRSGEQFKPALIYRNSAGNYSLLEAKSLRIGEKAPSKKVPPGFSDYKNGDVIYYQEPPKNDKHQPCPIEDYSTKKNGYRKKGYLLKWGMGVEKARYHVFTAKANEAQRDVVRKIHLSKDIIERQLYRIIDSYLSVPAITSDNEAAYKEYRQDLEQFLGKKEEGYFPVNYSQPSENSPQIFYLSPATLTKEISTNSIGKLAGDFKPCRDEICPACDLFGYVGENNEVAKGSQIRFSDLYVQGEEKAENYYACNKLTIEALGEPKLGNIDFYLKRPAGASFWTYDYLIRPTIKDGKKTGELEIRDGVLRGRKFYWHHRKVNISRSVMTTKLNKTIRPVKKDIVFTGKLYFESISKRQLDQLIWLLNSGNEKLGLKLGGAKPLGFGSISCQVQCVQERVIRLKNGNLNYELMELPVDGITYESAGFSSTVKKEFYKIAGLETIPENVEITYPKTIEQKGQPLTEGFKWFVNNHKTLSGGGMRGRNNVRIETVLPSILDEDVSMEYNLPSQTSRGGAKGFNGGSGKTSGNGRNRGNSQGNFRKNNQRGRH</sequence>
<comment type="caution">
    <text evidence="4">The sequence shown here is derived from an EMBL/GenBank/DDBJ whole genome shotgun (WGS) entry which is preliminary data.</text>
</comment>
<feature type="region of interest" description="Disordered" evidence="2">
    <location>
        <begin position="623"/>
        <end position="666"/>
    </location>
</feature>
<dbReference type="EMBL" id="QSQN01000041">
    <property type="protein sequence ID" value="RGK37319.1"/>
    <property type="molecule type" value="Genomic_DNA"/>
</dbReference>
<keyword evidence="1" id="KW-0051">Antiviral defense</keyword>
<dbReference type="InterPro" id="IPR023825">
    <property type="entry name" value="CRISPR-assoc_RAMP_BGP1436"/>
</dbReference>
<proteinExistence type="predicted"/>
<dbReference type="Proteomes" id="UP000260793">
    <property type="component" value="Unassembled WGS sequence"/>
</dbReference>
<reference evidence="4 5" key="1">
    <citation type="submission" date="2018-08" db="EMBL/GenBank/DDBJ databases">
        <title>A genome reference for cultivated species of the human gut microbiota.</title>
        <authorList>
            <person name="Zou Y."/>
            <person name="Xue W."/>
            <person name="Luo G."/>
        </authorList>
    </citation>
    <scope>NUCLEOTIDE SEQUENCE [LARGE SCALE GENOMIC DNA]</scope>
    <source>
        <strain evidence="4 5">TF11-7</strain>
    </source>
</reference>
<evidence type="ECO:0000313" key="4">
    <source>
        <dbReference type="EMBL" id="RGK37319.1"/>
    </source>
</evidence>